<dbReference type="GeneID" id="30147071"/>
<feature type="compositionally biased region" description="Basic and acidic residues" evidence="1">
    <location>
        <begin position="1"/>
        <end position="10"/>
    </location>
</feature>
<reference evidence="3" key="1">
    <citation type="submission" date="2016-05" db="EMBL/GenBank/DDBJ databases">
        <title>Comparative genomics of biotechnologically important yeasts.</title>
        <authorList>
            <consortium name="DOE Joint Genome Institute"/>
            <person name="Riley R."/>
            <person name="Haridas S."/>
            <person name="Wolfe K.H."/>
            <person name="Lopes M.R."/>
            <person name="Hittinger C.T."/>
            <person name="Goker M."/>
            <person name="Salamov A."/>
            <person name="Wisecaver J."/>
            <person name="Long T.M."/>
            <person name="Aerts A.L."/>
            <person name="Barry K."/>
            <person name="Choi C."/>
            <person name="Clum A."/>
            <person name="Coughlan A.Y."/>
            <person name="Deshpande S."/>
            <person name="Douglass A.P."/>
            <person name="Hanson S.J."/>
            <person name="Klenk H.-P."/>
            <person name="Labutti K."/>
            <person name="Lapidus A."/>
            <person name="Lindquist E."/>
            <person name="Lipzen A."/>
            <person name="Meier-Kolthoff J.P."/>
            <person name="Ohm R.A."/>
            <person name="Otillar R.P."/>
            <person name="Pangilinan J."/>
            <person name="Peng Y."/>
            <person name="Rokas A."/>
            <person name="Rosa C.A."/>
            <person name="Scheuner C."/>
            <person name="Sibirny A.A."/>
            <person name="Slot J.C."/>
            <person name="Stielow J.B."/>
            <person name="Sun H."/>
            <person name="Kurtzman C.P."/>
            <person name="Blackwell M."/>
            <person name="Grigoriev I.V."/>
            <person name="Jeffries T.W."/>
        </authorList>
    </citation>
    <scope>NUCLEOTIDE SEQUENCE [LARGE SCALE GENOMIC DNA]</scope>
    <source>
        <strain evidence="3">NRRL Y-12698</strain>
    </source>
</reference>
<evidence type="ECO:0000313" key="2">
    <source>
        <dbReference type="EMBL" id="ODQ79133.1"/>
    </source>
</evidence>
<feature type="compositionally biased region" description="Basic and acidic residues" evidence="1">
    <location>
        <begin position="22"/>
        <end position="35"/>
    </location>
</feature>
<dbReference type="RefSeq" id="XP_018984461.1">
    <property type="nucleotide sequence ID" value="XM_019129218.1"/>
</dbReference>
<proteinExistence type="predicted"/>
<name>A0A1E3QN77_9ASCO</name>
<feature type="region of interest" description="Disordered" evidence="1">
    <location>
        <begin position="1"/>
        <end position="35"/>
    </location>
</feature>
<accession>A0A1E3QN77</accession>
<dbReference type="EMBL" id="KV454433">
    <property type="protein sequence ID" value="ODQ79133.1"/>
    <property type="molecule type" value="Genomic_DNA"/>
</dbReference>
<protein>
    <submittedName>
        <fullName evidence="2">Uncharacterized protein</fullName>
    </submittedName>
</protein>
<evidence type="ECO:0000313" key="3">
    <source>
        <dbReference type="Proteomes" id="UP000094336"/>
    </source>
</evidence>
<sequence>MERKTERGDFTKALTSGYTGNKTERDAKDGTEMRGTPKIEEEEFCGWLGNYEIAEWEKVSIICRTHFRSFALASRSTNLP</sequence>
<organism evidence="2 3">
    <name type="scientific">Babjeviella inositovora NRRL Y-12698</name>
    <dbReference type="NCBI Taxonomy" id="984486"/>
    <lineage>
        <taxon>Eukaryota</taxon>
        <taxon>Fungi</taxon>
        <taxon>Dikarya</taxon>
        <taxon>Ascomycota</taxon>
        <taxon>Saccharomycotina</taxon>
        <taxon>Pichiomycetes</taxon>
        <taxon>Serinales incertae sedis</taxon>
        <taxon>Babjeviella</taxon>
    </lineage>
</organism>
<dbReference type="AlphaFoldDB" id="A0A1E3QN77"/>
<keyword evidence="3" id="KW-1185">Reference proteome</keyword>
<dbReference type="Proteomes" id="UP000094336">
    <property type="component" value="Unassembled WGS sequence"/>
</dbReference>
<gene>
    <name evidence="2" type="ORF">BABINDRAFT_162195</name>
</gene>
<evidence type="ECO:0000256" key="1">
    <source>
        <dbReference type="SAM" id="MobiDB-lite"/>
    </source>
</evidence>